<protein>
    <submittedName>
        <fullName evidence="3">OLC1v1026498C1</fullName>
    </submittedName>
</protein>
<dbReference type="Proteomes" id="UP001161247">
    <property type="component" value="Chromosome 1"/>
</dbReference>
<feature type="region of interest" description="Disordered" evidence="1">
    <location>
        <begin position="48"/>
        <end position="102"/>
    </location>
</feature>
<keyword evidence="4" id="KW-1185">Reference proteome</keyword>
<feature type="compositionally biased region" description="Pro residues" evidence="1">
    <location>
        <begin position="53"/>
        <end position="95"/>
    </location>
</feature>
<name>A0AAV1C785_OLDCO</name>
<evidence type="ECO:0000313" key="4">
    <source>
        <dbReference type="Proteomes" id="UP001161247"/>
    </source>
</evidence>
<feature type="chain" id="PRO_5043931348" evidence="2">
    <location>
        <begin position="27"/>
        <end position="102"/>
    </location>
</feature>
<evidence type="ECO:0000256" key="2">
    <source>
        <dbReference type="SAM" id="SignalP"/>
    </source>
</evidence>
<organism evidence="3 4">
    <name type="scientific">Oldenlandia corymbosa var. corymbosa</name>
    <dbReference type="NCBI Taxonomy" id="529605"/>
    <lineage>
        <taxon>Eukaryota</taxon>
        <taxon>Viridiplantae</taxon>
        <taxon>Streptophyta</taxon>
        <taxon>Embryophyta</taxon>
        <taxon>Tracheophyta</taxon>
        <taxon>Spermatophyta</taxon>
        <taxon>Magnoliopsida</taxon>
        <taxon>eudicotyledons</taxon>
        <taxon>Gunneridae</taxon>
        <taxon>Pentapetalae</taxon>
        <taxon>asterids</taxon>
        <taxon>lamiids</taxon>
        <taxon>Gentianales</taxon>
        <taxon>Rubiaceae</taxon>
        <taxon>Rubioideae</taxon>
        <taxon>Spermacoceae</taxon>
        <taxon>Hedyotis-Oldenlandia complex</taxon>
        <taxon>Oldenlandia</taxon>
    </lineage>
</organism>
<evidence type="ECO:0000256" key="1">
    <source>
        <dbReference type="SAM" id="MobiDB-lite"/>
    </source>
</evidence>
<accession>A0AAV1C785</accession>
<feature type="signal peptide" evidence="2">
    <location>
        <begin position="1"/>
        <end position="26"/>
    </location>
</feature>
<reference evidence="3" key="1">
    <citation type="submission" date="2023-03" db="EMBL/GenBank/DDBJ databases">
        <authorList>
            <person name="Julca I."/>
        </authorList>
    </citation>
    <scope>NUCLEOTIDE SEQUENCE</scope>
</reference>
<dbReference type="EMBL" id="OX459118">
    <property type="protein sequence ID" value="CAI9091459.1"/>
    <property type="molecule type" value="Genomic_DNA"/>
</dbReference>
<evidence type="ECO:0000313" key="3">
    <source>
        <dbReference type="EMBL" id="CAI9091459.1"/>
    </source>
</evidence>
<sequence length="102" mass="11025">MKPSSSISIALVLLLALVGFFSHCDATGRGLLYRRLCPMYVEGGDGCPDDPLPRPVVRPPPPPPAVVVVPTPNPPPPPPAWRPPYNPDCPRPRPGFPRMQCP</sequence>
<gene>
    <name evidence="3" type="ORF">OLC1_LOCUS3379</name>
</gene>
<dbReference type="AlphaFoldDB" id="A0AAV1C785"/>
<proteinExistence type="predicted"/>
<keyword evidence="2" id="KW-0732">Signal</keyword>